<dbReference type="SUPFAM" id="SSF160574">
    <property type="entry name" value="BT0923-like"/>
    <property type="match status" value="1"/>
</dbReference>
<dbReference type="RefSeq" id="WP_345257612.1">
    <property type="nucleotide sequence ID" value="NZ_BAABGY010000015.1"/>
</dbReference>
<comment type="caution">
    <text evidence="3">The sequence shown here is derived from an EMBL/GenBank/DDBJ whole genome shotgun (WGS) entry which is preliminary data.</text>
</comment>
<protein>
    <recommendedName>
        <fullName evidence="2">Putative beta-lactamase-inhibitor-like PepSY-like domain-containing protein</fullName>
    </recommendedName>
</protein>
<keyword evidence="4" id="KW-1185">Reference proteome</keyword>
<gene>
    <name evidence="3" type="ORF">GCM10023184_39410</name>
</gene>
<dbReference type="Proteomes" id="UP001501725">
    <property type="component" value="Unassembled WGS sequence"/>
</dbReference>
<feature type="signal peptide" evidence="1">
    <location>
        <begin position="1"/>
        <end position="23"/>
    </location>
</feature>
<sequence length="177" mass="19400">MKLQLLSLAAGLMLMASCGTTRTTTVSSSSANAAYGTAPGTVTTIFYDQYPGASNITWQAFDPTTAAVDWELVGWPTLTASDYAVTFDHEGNRSTAWYDANGNWIGTTYEIANMGNVPGRIGNTLRTQYSNYTVESVQRDTWKGNSAYEVKLRNGDRKVKLLIDENGNIMKSKEKID</sequence>
<keyword evidence="1" id="KW-0732">Signal</keyword>
<feature type="chain" id="PRO_5045987516" description="Putative beta-lactamase-inhibitor-like PepSY-like domain-containing protein" evidence="1">
    <location>
        <begin position="24"/>
        <end position="177"/>
    </location>
</feature>
<evidence type="ECO:0000256" key="1">
    <source>
        <dbReference type="SAM" id="SignalP"/>
    </source>
</evidence>
<dbReference type="InterPro" id="IPR021533">
    <property type="entry name" value="PepSY-like"/>
</dbReference>
<name>A0ABP8HME1_9BACT</name>
<dbReference type="Gene3D" id="3.10.450.360">
    <property type="match status" value="1"/>
</dbReference>
<organism evidence="3 4">
    <name type="scientific">Flaviaesturariibacter amylovorans</name>
    <dbReference type="NCBI Taxonomy" id="1084520"/>
    <lineage>
        <taxon>Bacteria</taxon>
        <taxon>Pseudomonadati</taxon>
        <taxon>Bacteroidota</taxon>
        <taxon>Chitinophagia</taxon>
        <taxon>Chitinophagales</taxon>
        <taxon>Chitinophagaceae</taxon>
        <taxon>Flaviaestuariibacter</taxon>
    </lineage>
</organism>
<dbReference type="EMBL" id="BAABGY010000015">
    <property type="protein sequence ID" value="GAA4341206.1"/>
    <property type="molecule type" value="Genomic_DNA"/>
</dbReference>
<proteinExistence type="predicted"/>
<accession>A0ABP8HME1</accession>
<dbReference type="PROSITE" id="PS51257">
    <property type="entry name" value="PROKAR_LIPOPROTEIN"/>
    <property type="match status" value="1"/>
</dbReference>
<evidence type="ECO:0000259" key="2">
    <source>
        <dbReference type="Pfam" id="PF11396"/>
    </source>
</evidence>
<reference evidence="4" key="1">
    <citation type="journal article" date="2019" name="Int. J. Syst. Evol. Microbiol.">
        <title>The Global Catalogue of Microorganisms (GCM) 10K type strain sequencing project: providing services to taxonomists for standard genome sequencing and annotation.</title>
        <authorList>
            <consortium name="The Broad Institute Genomics Platform"/>
            <consortium name="The Broad Institute Genome Sequencing Center for Infectious Disease"/>
            <person name="Wu L."/>
            <person name="Ma J."/>
        </authorList>
    </citation>
    <scope>NUCLEOTIDE SEQUENCE [LARGE SCALE GENOMIC DNA]</scope>
    <source>
        <strain evidence="4">JCM 17919</strain>
    </source>
</reference>
<feature type="domain" description="Putative beta-lactamase-inhibitor-like PepSY-like" evidence="2">
    <location>
        <begin position="83"/>
        <end position="170"/>
    </location>
</feature>
<evidence type="ECO:0000313" key="3">
    <source>
        <dbReference type="EMBL" id="GAA4341206.1"/>
    </source>
</evidence>
<dbReference type="Pfam" id="PF11396">
    <property type="entry name" value="PepSY_like"/>
    <property type="match status" value="1"/>
</dbReference>
<evidence type="ECO:0000313" key="4">
    <source>
        <dbReference type="Proteomes" id="UP001501725"/>
    </source>
</evidence>